<dbReference type="FunFam" id="3.20.20.30:FF:000002">
    <property type="entry name" value="LLM class flavin-dependent oxidoreductase"/>
    <property type="match status" value="1"/>
</dbReference>
<dbReference type="PANTHER" id="PTHR30137">
    <property type="entry name" value="LUCIFERASE-LIKE MONOOXYGENASE"/>
    <property type="match status" value="1"/>
</dbReference>
<keyword evidence="3" id="KW-0560">Oxidoreductase</keyword>
<dbReference type="AlphaFoldDB" id="A0A845EBD2"/>
<name>A0A845EBD2_9BACI</name>
<dbReference type="InterPro" id="IPR036661">
    <property type="entry name" value="Luciferase-like_sf"/>
</dbReference>
<dbReference type="EC" id="1.-.-.-" evidence="3"/>
<dbReference type="SUPFAM" id="SSF51679">
    <property type="entry name" value="Bacterial luciferase-like"/>
    <property type="match status" value="1"/>
</dbReference>
<dbReference type="InterPro" id="IPR019949">
    <property type="entry name" value="CmoO-like"/>
</dbReference>
<dbReference type="Gene3D" id="3.20.20.30">
    <property type="entry name" value="Luciferase-like domain"/>
    <property type="match status" value="1"/>
</dbReference>
<dbReference type="EMBL" id="WMEZ01000001">
    <property type="protein sequence ID" value="MYL48558.1"/>
    <property type="molecule type" value="Genomic_DNA"/>
</dbReference>
<sequence>MKGELALKLSVLDQSPISEGYSAQQALQQSVELAKYTEELGFHRYWVAEHHNTNGLASTSPELLISMIAQSTTTIRVGSGGVLLPQYSPLKVAENFRMLEAFFPGRVDLGLGRSPGGGPKTRLALTDGMEKPLSSFSRQVKELKQFLQGSTPKEDRFYGVKARPETEHQPELWVLGLTERGAKHAALNGTGFTFGHFINPDHGKAPIATYRERYKDPDKKEPCVNVCIFVVCGETEEEAEELAISQDLWLLRVEKGLDTRVPSPEVAKNYPYTKEEKDKIRKNRRRCIIGNPDQVKTQLEELSEYYGTDEFLIITNIFDFEEKKKSYHRIAHSFQN</sequence>
<evidence type="ECO:0000259" key="2">
    <source>
        <dbReference type="Pfam" id="PF00296"/>
    </source>
</evidence>
<proteinExistence type="predicted"/>
<evidence type="ECO:0000256" key="1">
    <source>
        <dbReference type="ARBA" id="ARBA00007789"/>
    </source>
</evidence>
<dbReference type="InterPro" id="IPR011251">
    <property type="entry name" value="Luciferase-like_dom"/>
</dbReference>
<dbReference type="InterPro" id="IPR050766">
    <property type="entry name" value="Bact_Lucif_Oxidored"/>
</dbReference>
<dbReference type="Proteomes" id="UP000447393">
    <property type="component" value="Unassembled WGS sequence"/>
</dbReference>
<dbReference type="PANTHER" id="PTHR30137:SF19">
    <property type="entry name" value="LUCIFERASE-LIKE MONOOXYGENASE"/>
    <property type="match status" value="1"/>
</dbReference>
<dbReference type="Pfam" id="PF00296">
    <property type="entry name" value="Bac_luciferase"/>
    <property type="match status" value="1"/>
</dbReference>
<dbReference type="GO" id="GO:0016705">
    <property type="term" value="F:oxidoreductase activity, acting on paired donors, with incorporation or reduction of molecular oxygen"/>
    <property type="evidence" value="ECO:0007669"/>
    <property type="project" value="InterPro"/>
</dbReference>
<comment type="similarity">
    <text evidence="1">To bacterial alkanal monooxygenase alpha and beta chains.</text>
</comment>
<comment type="caution">
    <text evidence="3">The sequence shown here is derived from an EMBL/GenBank/DDBJ whole genome shotgun (WGS) entry which is preliminary data.</text>
</comment>
<dbReference type="OrthoDB" id="9780518at2"/>
<accession>A0A845EBD2</accession>
<evidence type="ECO:0000313" key="3">
    <source>
        <dbReference type="EMBL" id="MYL48558.1"/>
    </source>
</evidence>
<evidence type="ECO:0000313" key="4">
    <source>
        <dbReference type="Proteomes" id="UP000447393"/>
    </source>
</evidence>
<dbReference type="GO" id="GO:0005829">
    <property type="term" value="C:cytosol"/>
    <property type="evidence" value="ECO:0007669"/>
    <property type="project" value="TreeGrafter"/>
</dbReference>
<gene>
    <name evidence="3" type="ORF">GLV98_03650</name>
</gene>
<dbReference type="NCBIfam" id="TIGR03558">
    <property type="entry name" value="oxido_grp_1"/>
    <property type="match status" value="1"/>
</dbReference>
<protein>
    <submittedName>
        <fullName evidence="3">MsnO8 family LLM class oxidoreductase</fullName>
        <ecNumber evidence="3">1.-.-.-</ecNumber>
    </submittedName>
</protein>
<organism evidence="3 4">
    <name type="scientific">Halobacillus litoralis</name>
    <dbReference type="NCBI Taxonomy" id="45668"/>
    <lineage>
        <taxon>Bacteria</taxon>
        <taxon>Bacillati</taxon>
        <taxon>Bacillota</taxon>
        <taxon>Bacilli</taxon>
        <taxon>Bacillales</taxon>
        <taxon>Bacillaceae</taxon>
        <taxon>Halobacillus</taxon>
    </lineage>
</organism>
<reference evidence="3 4" key="1">
    <citation type="submission" date="2019-11" db="EMBL/GenBank/DDBJ databases">
        <title>Genome sequences of 17 halophilic strains isolated from different environments.</title>
        <authorList>
            <person name="Furrow R.E."/>
        </authorList>
    </citation>
    <scope>NUCLEOTIDE SEQUENCE [LARGE SCALE GENOMIC DNA]</scope>
    <source>
        <strain evidence="3 4">22505_10_Sand</strain>
    </source>
</reference>
<feature type="domain" description="Luciferase-like" evidence="2">
    <location>
        <begin position="9"/>
        <end position="304"/>
    </location>
</feature>